<dbReference type="InterPro" id="IPR008166">
    <property type="entry name" value="Glyco_transf_92"/>
</dbReference>
<dbReference type="Pfam" id="PF01697">
    <property type="entry name" value="Glyco_transf_92"/>
    <property type="match status" value="1"/>
</dbReference>
<protein>
    <recommendedName>
        <fullName evidence="6">Glycosyltransferase family 92 protein</fullName>
        <ecNumber evidence="6">2.4.1.-</ecNumber>
    </recommendedName>
</protein>
<keyword evidence="4 6" id="KW-0808">Transferase</keyword>
<comment type="similarity">
    <text evidence="2 6">Belongs to the glycosyltransferase 92 family.</text>
</comment>
<dbReference type="PANTHER" id="PTHR47024:SF1">
    <property type="entry name" value="GLYCOSYLTRANSFERASE FAMILY 92 PROTEIN"/>
    <property type="match status" value="1"/>
</dbReference>
<dbReference type="Proteomes" id="UP000887575">
    <property type="component" value="Unassembled WGS sequence"/>
</dbReference>
<evidence type="ECO:0000313" key="8">
    <source>
        <dbReference type="WBParaSite" id="MBELARI_LOCUS9641"/>
    </source>
</evidence>
<dbReference type="AlphaFoldDB" id="A0AAF3JC35"/>
<evidence type="ECO:0000256" key="5">
    <source>
        <dbReference type="ARBA" id="ARBA00023136"/>
    </source>
</evidence>
<accession>A0AAF3JC35</accession>
<sequence>MVYWGEAPDTVTVFHEDVSVEVKLHRAPSPSMYTNDISVCVGPMHWFNDWPRLIVFAEYLKSQGIKKFLLHVQSVSKTAKKVLDYYEKEGFLEVRGWPLLPFNKYWNPNLYTYNVAHHREMYDCGFWSASKWTFYGDLDDLPYIREKRGINIPKEEALYLHMRANFDWDPNVTRIENRKYMDVKFFEEKAIDEKLEEIRERIREILREEKPEYRGFEVMAAMDRCVKRLKQEDEPFNRTECWNPGAPCFGDIYPLDEWVLAKPEENNKFHIL</sequence>
<comment type="subcellular location">
    <subcellularLocation>
        <location evidence="1">Membrane</location>
        <topology evidence="1">Single-pass membrane protein</topology>
    </subcellularLocation>
</comment>
<dbReference type="GO" id="GO:0016757">
    <property type="term" value="F:glycosyltransferase activity"/>
    <property type="evidence" value="ECO:0007669"/>
    <property type="project" value="UniProtKB-UniRule"/>
</dbReference>
<reference evidence="8" key="1">
    <citation type="submission" date="2024-02" db="UniProtKB">
        <authorList>
            <consortium name="WormBaseParasite"/>
        </authorList>
    </citation>
    <scope>IDENTIFICATION</scope>
</reference>
<evidence type="ECO:0000256" key="4">
    <source>
        <dbReference type="ARBA" id="ARBA00022679"/>
    </source>
</evidence>
<organism evidence="7 8">
    <name type="scientific">Mesorhabditis belari</name>
    <dbReference type="NCBI Taxonomy" id="2138241"/>
    <lineage>
        <taxon>Eukaryota</taxon>
        <taxon>Metazoa</taxon>
        <taxon>Ecdysozoa</taxon>
        <taxon>Nematoda</taxon>
        <taxon>Chromadorea</taxon>
        <taxon>Rhabditida</taxon>
        <taxon>Rhabditina</taxon>
        <taxon>Rhabditomorpha</taxon>
        <taxon>Rhabditoidea</taxon>
        <taxon>Rhabditidae</taxon>
        <taxon>Mesorhabditinae</taxon>
        <taxon>Mesorhabditis</taxon>
    </lineage>
</organism>
<dbReference type="PANTHER" id="PTHR47024">
    <property type="entry name" value="BIOFILM ABSENT ON HEAD (AFTER YERSINIA EXPOSURE)-RELATED"/>
    <property type="match status" value="1"/>
</dbReference>
<proteinExistence type="inferred from homology"/>
<keyword evidence="7" id="KW-1185">Reference proteome</keyword>
<dbReference type="EC" id="2.4.1.-" evidence="6"/>
<evidence type="ECO:0000256" key="3">
    <source>
        <dbReference type="ARBA" id="ARBA00022676"/>
    </source>
</evidence>
<evidence type="ECO:0000256" key="1">
    <source>
        <dbReference type="ARBA" id="ARBA00004167"/>
    </source>
</evidence>
<dbReference type="GO" id="GO:0016020">
    <property type="term" value="C:membrane"/>
    <property type="evidence" value="ECO:0007669"/>
    <property type="project" value="UniProtKB-SubCell"/>
</dbReference>
<keyword evidence="5" id="KW-0472">Membrane</keyword>
<evidence type="ECO:0000313" key="7">
    <source>
        <dbReference type="Proteomes" id="UP000887575"/>
    </source>
</evidence>
<dbReference type="WBParaSite" id="MBELARI_LOCUS9641">
    <property type="protein sequence ID" value="MBELARI_LOCUS9641"/>
    <property type="gene ID" value="MBELARI_LOCUS9641"/>
</dbReference>
<name>A0AAF3JC35_9BILA</name>
<evidence type="ECO:0000256" key="2">
    <source>
        <dbReference type="ARBA" id="ARBA00007647"/>
    </source>
</evidence>
<keyword evidence="3 6" id="KW-0328">Glycosyltransferase</keyword>
<evidence type="ECO:0000256" key="6">
    <source>
        <dbReference type="RuleBase" id="RU366017"/>
    </source>
</evidence>